<proteinExistence type="predicted"/>
<reference evidence="2 3" key="1">
    <citation type="submission" date="2016-11" db="EMBL/GenBank/DDBJ databases">
        <authorList>
            <person name="Jaros S."/>
            <person name="Januszkiewicz K."/>
            <person name="Wedrychowicz H."/>
        </authorList>
    </citation>
    <scope>NUCLEOTIDE SEQUENCE [LARGE SCALE GENOMIC DNA]</scope>
    <source>
        <strain evidence="2 3">DSM 17737</strain>
    </source>
</reference>
<gene>
    <name evidence="2" type="ORF">SAMN05443662_0858</name>
</gene>
<evidence type="ECO:0000313" key="2">
    <source>
        <dbReference type="EMBL" id="SIN88735.1"/>
    </source>
</evidence>
<name>A0A1N6F0C0_9GAMM</name>
<dbReference type="AlphaFoldDB" id="A0A1N6F0C0"/>
<sequence>MNRTAIEERIEDLRRRGIISPEDEARIQRDLEQEKWADLELFLNQLEVEARFRSWRPIIRLAMLSSVISALILIAVAIWVGTQHPEIIQSLSANAHETGN</sequence>
<keyword evidence="1" id="KW-0812">Transmembrane</keyword>
<evidence type="ECO:0000313" key="3">
    <source>
        <dbReference type="Proteomes" id="UP000198461"/>
    </source>
</evidence>
<protein>
    <submittedName>
        <fullName evidence="2">Uncharacterized protein</fullName>
    </submittedName>
</protein>
<organism evidence="2 3">
    <name type="scientific">Sulfurivirga caldicuralii</name>
    <dbReference type="NCBI Taxonomy" id="364032"/>
    <lineage>
        <taxon>Bacteria</taxon>
        <taxon>Pseudomonadati</taxon>
        <taxon>Pseudomonadota</taxon>
        <taxon>Gammaproteobacteria</taxon>
        <taxon>Thiotrichales</taxon>
        <taxon>Piscirickettsiaceae</taxon>
        <taxon>Sulfurivirga</taxon>
    </lineage>
</organism>
<dbReference type="Proteomes" id="UP000198461">
    <property type="component" value="Unassembled WGS sequence"/>
</dbReference>
<keyword evidence="1" id="KW-0472">Membrane</keyword>
<dbReference type="STRING" id="364032.SAMN05443662_0858"/>
<keyword evidence="1" id="KW-1133">Transmembrane helix</keyword>
<feature type="transmembrane region" description="Helical" evidence="1">
    <location>
        <begin position="61"/>
        <end position="81"/>
    </location>
</feature>
<evidence type="ECO:0000256" key="1">
    <source>
        <dbReference type="SAM" id="Phobius"/>
    </source>
</evidence>
<dbReference type="EMBL" id="FSRE01000002">
    <property type="protein sequence ID" value="SIN88735.1"/>
    <property type="molecule type" value="Genomic_DNA"/>
</dbReference>
<keyword evidence="3" id="KW-1185">Reference proteome</keyword>
<accession>A0A1N6F0C0</accession>
<dbReference type="RefSeq" id="WP_074201150.1">
    <property type="nucleotide sequence ID" value="NZ_FSRE01000002.1"/>
</dbReference>